<protein>
    <submittedName>
        <fullName evidence="2">Uncharacterized protein</fullName>
    </submittedName>
</protein>
<feature type="region of interest" description="Disordered" evidence="1">
    <location>
        <begin position="37"/>
        <end position="61"/>
    </location>
</feature>
<evidence type="ECO:0000313" key="2">
    <source>
        <dbReference type="EMBL" id="KAK3705839.1"/>
    </source>
</evidence>
<evidence type="ECO:0000256" key="1">
    <source>
        <dbReference type="SAM" id="MobiDB-lite"/>
    </source>
</evidence>
<proteinExistence type="predicted"/>
<dbReference type="Proteomes" id="UP001283361">
    <property type="component" value="Unassembled WGS sequence"/>
</dbReference>
<dbReference type="EMBL" id="JAWDGP010007763">
    <property type="protein sequence ID" value="KAK3705839.1"/>
    <property type="molecule type" value="Genomic_DNA"/>
</dbReference>
<organism evidence="2 3">
    <name type="scientific">Elysia crispata</name>
    <name type="common">lettuce slug</name>
    <dbReference type="NCBI Taxonomy" id="231223"/>
    <lineage>
        <taxon>Eukaryota</taxon>
        <taxon>Metazoa</taxon>
        <taxon>Spiralia</taxon>
        <taxon>Lophotrochozoa</taxon>
        <taxon>Mollusca</taxon>
        <taxon>Gastropoda</taxon>
        <taxon>Heterobranchia</taxon>
        <taxon>Euthyneura</taxon>
        <taxon>Panpulmonata</taxon>
        <taxon>Sacoglossa</taxon>
        <taxon>Placobranchoidea</taxon>
        <taxon>Plakobranchidae</taxon>
        <taxon>Elysia</taxon>
    </lineage>
</organism>
<feature type="compositionally biased region" description="Polar residues" evidence="1">
    <location>
        <begin position="52"/>
        <end position="61"/>
    </location>
</feature>
<dbReference type="AlphaFoldDB" id="A0AAE1CKS3"/>
<gene>
    <name evidence="2" type="ORF">RRG08_058920</name>
</gene>
<keyword evidence="3" id="KW-1185">Reference proteome</keyword>
<name>A0AAE1CKS3_9GAST</name>
<sequence>MRTLSFKLFKSIEKNDSCVLEYTCPHDRLVGRPGQVTARITGHSPAQPGTARPQQSSNAPNALTDNIMASIFIREILRSANDPQTAQLGRRRPSIL</sequence>
<comment type="caution">
    <text evidence="2">The sequence shown here is derived from an EMBL/GenBank/DDBJ whole genome shotgun (WGS) entry which is preliminary data.</text>
</comment>
<accession>A0AAE1CKS3</accession>
<evidence type="ECO:0000313" key="3">
    <source>
        <dbReference type="Proteomes" id="UP001283361"/>
    </source>
</evidence>
<reference evidence="2" key="1">
    <citation type="journal article" date="2023" name="G3 (Bethesda)">
        <title>A reference genome for the long-term kleptoplast-retaining sea slug Elysia crispata morphotype clarki.</title>
        <authorList>
            <person name="Eastman K.E."/>
            <person name="Pendleton A.L."/>
            <person name="Shaikh M.A."/>
            <person name="Suttiyut T."/>
            <person name="Ogas R."/>
            <person name="Tomko P."/>
            <person name="Gavelis G."/>
            <person name="Widhalm J.R."/>
            <person name="Wisecaver J.H."/>
        </authorList>
    </citation>
    <scope>NUCLEOTIDE SEQUENCE</scope>
    <source>
        <strain evidence="2">ECLA1</strain>
    </source>
</reference>